<gene>
    <name evidence="3" type="primary">LOC107403337</name>
</gene>
<dbReference type="Pfam" id="PF03140">
    <property type="entry name" value="DUF247"/>
    <property type="match status" value="1"/>
</dbReference>
<accession>A0ABM4A1T0</accession>
<dbReference type="GeneID" id="107403337"/>
<protein>
    <submittedName>
        <fullName evidence="3">UPF0481 protein At3g47200-like</fullName>
    </submittedName>
</protein>
<dbReference type="RefSeq" id="XP_060670691.1">
    <property type="nucleotide sequence ID" value="XM_060814708.1"/>
</dbReference>
<dbReference type="PANTHER" id="PTHR31170:SF25">
    <property type="entry name" value="BNAA09G04570D PROTEIN"/>
    <property type="match status" value="1"/>
</dbReference>
<keyword evidence="1" id="KW-0472">Membrane</keyword>
<keyword evidence="1" id="KW-0812">Transmembrane</keyword>
<feature type="transmembrane region" description="Helical" evidence="1">
    <location>
        <begin position="467"/>
        <end position="490"/>
    </location>
</feature>
<proteinExistence type="predicted"/>
<dbReference type="PANTHER" id="PTHR31170">
    <property type="entry name" value="BNAC04G53230D PROTEIN"/>
    <property type="match status" value="1"/>
</dbReference>
<evidence type="ECO:0000313" key="3">
    <source>
        <dbReference type="RefSeq" id="XP_060670691.1"/>
    </source>
</evidence>
<keyword evidence="2" id="KW-1185">Reference proteome</keyword>
<dbReference type="Proteomes" id="UP001652623">
    <property type="component" value="Chromosome 2"/>
</dbReference>
<name>A0ABM4A1T0_ZIZJJ</name>
<reference evidence="3" key="1">
    <citation type="submission" date="2025-08" db="UniProtKB">
        <authorList>
            <consortium name="RefSeq"/>
        </authorList>
    </citation>
    <scope>IDENTIFICATION</scope>
    <source>
        <tissue evidence="3">Seedling</tissue>
    </source>
</reference>
<dbReference type="InterPro" id="IPR004158">
    <property type="entry name" value="DUF247_pln"/>
</dbReference>
<sequence length="495" mass="57227">MADQSSAANEHKIDIEYFERPDVKGFDEIFSKYKSSTLISNQQAEWPKIPKVSKMLRNLDKNNDCFDPHVVSIGPYHHGKPHLQEVENLKTEMALRYCRRFPGPGVSDLYKRGFDLYERVKDVASEARGFYDKERLNNIDDEAFTKMMFLDGCFILEFMIMCLPMGEEEYHTNMTANVKRDLFLLENQLPYIVLKELMKGKDDEKDWKKRIEKFITLCRRLPVKPWQFINAIEFAHGLSPKDNSPLHLLEVMRTGFVVQKPTVHGRKAQKLETNGLRGRPDVWFSRYPARVLKYMGIPFGPNKTAFDWYSYHPARVLKSMGIRFRPNKTGSFSDIKFESCLLVRGVLTLPPIRIDGTTKSLLLNLLALESSHTNLADMRGVVTSYMCFMDSLIDNADDVMILRSQNIIVNCLGTDQDVADLFNNIASNLVPNPRIYDVAKHGIQKHCESKFKKWMAEFHRIHFRNPWTLFALFGSLLLATLTVTQTYLAAMQLEQ</sequence>
<evidence type="ECO:0000256" key="1">
    <source>
        <dbReference type="SAM" id="Phobius"/>
    </source>
</evidence>
<organism evidence="2 3">
    <name type="scientific">Ziziphus jujuba</name>
    <name type="common">Chinese jujube</name>
    <name type="synonym">Ziziphus sativa</name>
    <dbReference type="NCBI Taxonomy" id="326968"/>
    <lineage>
        <taxon>Eukaryota</taxon>
        <taxon>Viridiplantae</taxon>
        <taxon>Streptophyta</taxon>
        <taxon>Embryophyta</taxon>
        <taxon>Tracheophyta</taxon>
        <taxon>Spermatophyta</taxon>
        <taxon>Magnoliopsida</taxon>
        <taxon>eudicotyledons</taxon>
        <taxon>Gunneridae</taxon>
        <taxon>Pentapetalae</taxon>
        <taxon>rosids</taxon>
        <taxon>fabids</taxon>
        <taxon>Rosales</taxon>
        <taxon>Rhamnaceae</taxon>
        <taxon>Paliureae</taxon>
        <taxon>Ziziphus</taxon>
    </lineage>
</organism>
<evidence type="ECO:0000313" key="2">
    <source>
        <dbReference type="Proteomes" id="UP001652623"/>
    </source>
</evidence>
<keyword evidence="1" id="KW-1133">Transmembrane helix</keyword>